<name>A0A0L0T979_ALLM3</name>
<keyword evidence="1 2" id="KW-0728">SH3 domain</keyword>
<dbReference type="VEuPathDB" id="FungiDB:AMAG_15546"/>
<accession>A0A0L0T979</accession>
<evidence type="ECO:0000256" key="1">
    <source>
        <dbReference type="ARBA" id="ARBA00022443"/>
    </source>
</evidence>
<protein>
    <recommendedName>
        <fullName evidence="4">SH3 domain-containing protein</fullName>
    </recommendedName>
</protein>
<feature type="region of interest" description="Disordered" evidence="3">
    <location>
        <begin position="172"/>
        <end position="214"/>
    </location>
</feature>
<proteinExistence type="predicted"/>
<evidence type="ECO:0000256" key="2">
    <source>
        <dbReference type="PROSITE-ProRule" id="PRU00192"/>
    </source>
</evidence>
<dbReference type="STRING" id="578462.A0A0L0T979"/>
<dbReference type="Gene3D" id="2.30.30.40">
    <property type="entry name" value="SH3 Domains"/>
    <property type="match status" value="1"/>
</dbReference>
<dbReference type="InterPro" id="IPR036028">
    <property type="entry name" value="SH3-like_dom_sf"/>
</dbReference>
<evidence type="ECO:0000313" key="6">
    <source>
        <dbReference type="Proteomes" id="UP000054350"/>
    </source>
</evidence>
<reference evidence="5 6" key="1">
    <citation type="submission" date="2009-11" db="EMBL/GenBank/DDBJ databases">
        <title>Annotation of Allomyces macrogynus ATCC 38327.</title>
        <authorList>
            <consortium name="The Broad Institute Genome Sequencing Platform"/>
            <person name="Russ C."/>
            <person name="Cuomo C."/>
            <person name="Burger G."/>
            <person name="Gray M.W."/>
            <person name="Holland P.W.H."/>
            <person name="King N."/>
            <person name="Lang F.B.F."/>
            <person name="Roger A.J."/>
            <person name="Ruiz-Trillo I."/>
            <person name="Young S.K."/>
            <person name="Zeng Q."/>
            <person name="Gargeya S."/>
            <person name="Fitzgerald M."/>
            <person name="Haas B."/>
            <person name="Abouelleil A."/>
            <person name="Alvarado L."/>
            <person name="Arachchi H.M."/>
            <person name="Berlin A."/>
            <person name="Chapman S.B."/>
            <person name="Gearin G."/>
            <person name="Goldberg J."/>
            <person name="Griggs A."/>
            <person name="Gujja S."/>
            <person name="Hansen M."/>
            <person name="Heiman D."/>
            <person name="Howarth C."/>
            <person name="Larimer J."/>
            <person name="Lui A."/>
            <person name="MacDonald P.J.P."/>
            <person name="McCowen C."/>
            <person name="Montmayeur A."/>
            <person name="Murphy C."/>
            <person name="Neiman D."/>
            <person name="Pearson M."/>
            <person name="Priest M."/>
            <person name="Roberts A."/>
            <person name="Saif S."/>
            <person name="Shea T."/>
            <person name="Sisk P."/>
            <person name="Stolte C."/>
            <person name="Sykes S."/>
            <person name="Wortman J."/>
            <person name="Nusbaum C."/>
            <person name="Birren B."/>
        </authorList>
    </citation>
    <scope>NUCLEOTIDE SEQUENCE [LARGE SCALE GENOMIC DNA]</scope>
    <source>
        <strain evidence="5 6">ATCC 38327</strain>
    </source>
</reference>
<feature type="region of interest" description="Disordered" evidence="3">
    <location>
        <begin position="113"/>
        <end position="153"/>
    </location>
</feature>
<keyword evidence="6" id="KW-1185">Reference proteome</keyword>
<evidence type="ECO:0000313" key="5">
    <source>
        <dbReference type="EMBL" id="KNE71307.1"/>
    </source>
</evidence>
<dbReference type="InterPro" id="IPR001452">
    <property type="entry name" value="SH3_domain"/>
</dbReference>
<dbReference type="EMBL" id="GG745371">
    <property type="protein sequence ID" value="KNE71307.1"/>
    <property type="molecule type" value="Genomic_DNA"/>
</dbReference>
<sequence>MSTATTTLTIAPTVPYKIRDFGWPASSPLHWGNYPILSPTPSTTSDIDNLFPCHARALYDFEAQDESELSFTEGAALFILERRYPGWLVASLDNNEGLVPENYVCIEDMETASTTSSVSATSPPVSRRPSTAFSDKPMLSPLPSPRGSSAFSSSTFFNSDQRISLGPAAAFRRSGLRHSVRPPAIMTTASPTSISEAGESEQAAEAAEPAPGDE</sequence>
<gene>
    <name evidence="5" type="ORF">AMAG_15546</name>
</gene>
<feature type="compositionally biased region" description="Low complexity" evidence="3">
    <location>
        <begin position="195"/>
        <end position="214"/>
    </location>
</feature>
<feature type="compositionally biased region" description="Low complexity" evidence="3">
    <location>
        <begin position="113"/>
        <end position="132"/>
    </location>
</feature>
<dbReference type="Pfam" id="PF00018">
    <property type="entry name" value="SH3_1"/>
    <property type="match status" value="1"/>
</dbReference>
<dbReference type="SUPFAM" id="SSF50044">
    <property type="entry name" value="SH3-domain"/>
    <property type="match status" value="1"/>
</dbReference>
<dbReference type="AlphaFoldDB" id="A0A0L0T979"/>
<dbReference type="SMART" id="SM00326">
    <property type="entry name" value="SH3"/>
    <property type="match status" value="1"/>
</dbReference>
<evidence type="ECO:0000259" key="4">
    <source>
        <dbReference type="PROSITE" id="PS50002"/>
    </source>
</evidence>
<dbReference type="Proteomes" id="UP000054350">
    <property type="component" value="Unassembled WGS sequence"/>
</dbReference>
<evidence type="ECO:0000256" key="3">
    <source>
        <dbReference type="SAM" id="MobiDB-lite"/>
    </source>
</evidence>
<dbReference type="OrthoDB" id="19092at2759"/>
<organism evidence="5 6">
    <name type="scientific">Allomyces macrogynus (strain ATCC 38327)</name>
    <name type="common">Allomyces javanicus var. macrogynus</name>
    <dbReference type="NCBI Taxonomy" id="578462"/>
    <lineage>
        <taxon>Eukaryota</taxon>
        <taxon>Fungi</taxon>
        <taxon>Fungi incertae sedis</taxon>
        <taxon>Blastocladiomycota</taxon>
        <taxon>Blastocladiomycetes</taxon>
        <taxon>Blastocladiales</taxon>
        <taxon>Blastocladiaceae</taxon>
        <taxon>Allomyces</taxon>
    </lineage>
</organism>
<dbReference type="PRINTS" id="PR00452">
    <property type="entry name" value="SH3DOMAIN"/>
</dbReference>
<dbReference type="PROSITE" id="PS50002">
    <property type="entry name" value="SH3"/>
    <property type="match status" value="1"/>
</dbReference>
<reference evidence="6" key="2">
    <citation type="submission" date="2009-11" db="EMBL/GenBank/DDBJ databases">
        <title>The Genome Sequence of Allomyces macrogynus strain ATCC 38327.</title>
        <authorList>
            <consortium name="The Broad Institute Genome Sequencing Platform"/>
            <person name="Russ C."/>
            <person name="Cuomo C."/>
            <person name="Shea T."/>
            <person name="Young S.K."/>
            <person name="Zeng Q."/>
            <person name="Koehrsen M."/>
            <person name="Haas B."/>
            <person name="Borodovsky M."/>
            <person name="Guigo R."/>
            <person name="Alvarado L."/>
            <person name="Berlin A."/>
            <person name="Borenstein D."/>
            <person name="Chen Z."/>
            <person name="Engels R."/>
            <person name="Freedman E."/>
            <person name="Gellesch M."/>
            <person name="Goldberg J."/>
            <person name="Griggs A."/>
            <person name="Gujja S."/>
            <person name="Heiman D."/>
            <person name="Hepburn T."/>
            <person name="Howarth C."/>
            <person name="Jen D."/>
            <person name="Larson L."/>
            <person name="Lewis B."/>
            <person name="Mehta T."/>
            <person name="Park D."/>
            <person name="Pearson M."/>
            <person name="Roberts A."/>
            <person name="Saif S."/>
            <person name="Shenoy N."/>
            <person name="Sisk P."/>
            <person name="Stolte C."/>
            <person name="Sykes S."/>
            <person name="Walk T."/>
            <person name="White J."/>
            <person name="Yandava C."/>
            <person name="Burger G."/>
            <person name="Gray M.W."/>
            <person name="Holland P.W.H."/>
            <person name="King N."/>
            <person name="Lang F.B.F."/>
            <person name="Roger A.J."/>
            <person name="Ruiz-Trillo I."/>
            <person name="Lander E."/>
            <person name="Nusbaum C."/>
        </authorList>
    </citation>
    <scope>NUCLEOTIDE SEQUENCE [LARGE SCALE GENOMIC DNA]</scope>
    <source>
        <strain evidence="6">ATCC 38327</strain>
    </source>
</reference>
<feature type="domain" description="SH3" evidence="4">
    <location>
        <begin position="50"/>
        <end position="109"/>
    </location>
</feature>